<feature type="domain" description="N-acetyltransferase" evidence="1">
    <location>
        <begin position="123"/>
        <end position="257"/>
    </location>
</feature>
<keyword evidence="2" id="KW-0808">Transferase</keyword>
<dbReference type="GO" id="GO:0016747">
    <property type="term" value="F:acyltransferase activity, transferring groups other than amino-acyl groups"/>
    <property type="evidence" value="ECO:0007669"/>
    <property type="project" value="InterPro"/>
</dbReference>
<organism evidence="2 3">
    <name type="scientific">Galactobacter caseinivorans</name>
    <dbReference type="NCBI Taxonomy" id="2676123"/>
    <lineage>
        <taxon>Bacteria</taxon>
        <taxon>Bacillati</taxon>
        <taxon>Actinomycetota</taxon>
        <taxon>Actinomycetes</taxon>
        <taxon>Micrococcales</taxon>
        <taxon>Micrococcaceae</taxon>
        <taxon>Galactobacter</taxon>
    </lineage>
</organism>
<dbReference type="Pfam" id="PF00583">
    <property type="entry name" value="Acetyltransf_1"/>
    <property type="match status" value="1"/>
</dbReference>
<proteinExistence type="predicted"/>
<evidence type="ECO:0000313" key="2">
    <source>
        <dbReference type="EMBL" id="RKW71711.1"/>
    </source>
</evidence>
<dbReference type="Proteomes" id="UP000273119">
    <property type="component" value="Unassembled WGS sequence"/>
</dbReference>
<dbReference type="Gene3D" id="3.40.630.30">
    <property type="match status" value="1"/>
</dbReference>
<comment type="caution">
    <text evidence="2">The sequence shown here is derived from an EMBL/GenBank/DDBJ whole genome shotgun (WGS) entry which is preliminary data.</text>
</comment>
<gene>
    <name evidence="2" type="ORF">DWQ67_02445</name>
</gene>
<sequence>MTRMSIPTFSDTVTRFWARPFEGTELFRDERLSLISNPGLGAGERVTLLRTAGDHHTAVAVRPEIAEQLRSRGVGTGASVLSEPQLRRALSDLGILLHDADNVFYFPAGHPAREGLAEAGDGYVVRVLTAADSGLFADFTQRASEQDLDDAQVELEDWAVCGVIAPSGAPNGSRDRLVAAASTYPWRDSRLADIGVLTLATERGKGHGRRLVTAMARHALEQDHELQYRCQLDNAGSNALAHAAGLQLWGRWEVPTP</sequence>
<keyword evidence="3" id="KW-1185">Reference proteome</keyword>
<dbReference type="RefSeq" id="WP_121483974.1">
    <property type="nucleotide sequence ID" value="NZ_QQXL01000001.1"/>
</dbReference>
<evidence type="ECO:0000259" key="1">
    <source>
        <dbReference type="PROSITE" id="PS51186"/>
    </source>
</evidence>
<protein>
    <submittedName>
        <fullName evidence="2">GNAT family N-acetyltransferase</fullName>
    </submittedName>
</protein>
<evidence type="ECO:0000313" key="3">
    <source>
        <dbReference type="Proteomes" id="UP000273119"/>
    </source>
</evidence>
<dbReference type="InterPro" id="IPR000182">
    <property type="entry name" value="GNAT_dom"/>
</dbReference>
<reference evidence="2 3" key="1">
    <citation type="submission" date="2018-07" db="EMBL/GenBank/DDBJ databases">
        <title>Arthrobacter sp. nov., isolated from raw cow's milk with high bacterial count.</title>
        <authorList>
            <person name="Hahne J."/>
            <person name="Isele D."/>
            <person name="Lipski A."/>
        </authorList>
    </citation>
    <scope>NUCLEOTIDE SEQUENCE [LARGE SCALE GENOMIC DNA]</scope>
    <source>
        <strain evidence="2 3">JZ R-183</strain>
    </source>
</reference>
<dbReference type="EMBL" id="QQXL01000001">
    <property type="protein sequence ID" value="RKW71711.1"/>
    <property type="molecule type" value="Genomic_DNA"/>
</dbReference>
<dbReference type="InterPro" id="IPR016181">
    <property type="entry name" value="Acyl_CoA_acyltransferase"/>
</dbReference>
<dbReference type="SUPFAM" id="SSF55729">
    <property type="entry name" value="Acyl-CoA N-acyltransferases (Nat)"/>
    <property type="match status" value="1"/>
</dbReference>
<accession>A0A496PME1</accession>
<dbReference type="PROSITE" id="PS51186">
    <property type="entry name" value="GNAT"/>
    <property type="match status" value="1"/>
</dbReference>
<name>A0A496PME1_9MICC</name>
<dbReference type="AlphaFoldDB" id="A0A496PME1"/>